<feature type="transmembrane region" description="Helical" evidence="3">
    <location>
        <begin position="207"/>
        <end position="232"/>
    </location>
</feature>
<dbReference type="InterPro" id="IPR053157">
    <property type="entry name" value="Sterol_Uptake_Regulator"/>
</dbReference>
<evidence type="ECO:0000256" key="3">
    <source>
        <dbReference type="SAM" id="Phobius"/>
    </source>
</evidence>
<dbReference type="Pfam" id="PF11951">
    <property type="entry name" value="Fungal_trans_2"/>
    <property type="match status" value="1"/>
</dbReference>
<dbReference type="STRING" id="1573173.A0A166WHC1"/>
<dbReference type="Proteomes" id="UP000076584">
    <property type="component" value="Unassembled WGS sequence"/>
</dbReference>
<dbReference type="InterPro" id="IPR001138">
    <property type="entry name" value="Zn2Cys6_DnaBD"/>
</dbReference>
<evidence type="ECO:0000259" key="4">
    <source>
        <dbReference type="PROSITE" id="PS50048"/>
    </source>
</evidence>
<dbReference type="PROSITE" id="PS00463">
    <property type="entry name" value="ZN2_CY6_FUNGAL_1"/>
    <property type="match status" value="1"/>
</dbReference>
<dbReference type="SUPFAM" id="SSF57701">
    <property type="entry name" value="Zn2/Cys6 DNA-binding domain"/>
    <property type="match status" value="1"/>
</dbReference>
<dbReference type="EMBL" id="LFIW01002300">
    <property type="protein sequence ID" value="KZL75668.1"/>
    <property type="molecule type" value="Genomic_DNA"/>
</dbReference>
<evidence type="ECO:0000256" key="2">
    <source>
        <dbReference type="SAM" id="MobiDB-lite"/>
    </source>
</evidence>
<protein>
    <submittedName>
        <fullName evidence="5">Fungal zn binuclear cluster domain-containing protein</fullName>
    </submittedName>
</protein>
<keyword evidence="3" id="KW-1133">Transmembrane helix</keyword>
<gene>
    <name evidence="5" type="ORF">CI238_04888</name>
</gene>
<feature type="transmembrane region" description="Helical" evidence="3">
    <location>
        <begin position="244"/>
        <end position="262"/>
    </location>
</feature>
<keyword evidence="1" id="KW-0539">Nucleus</keyword>
<dbReference type="PANTHER" id="PTHR47784:SF5">
    <property type="entry name" value="STEROL UPTAKE CONTROL PROTEIN 2"/>
    <property type="match status" value="1"/>
</dbReference>
<keyword evidence="3" id="KW-0812">Transmembrane</keyword>
<dbReference type="PANTHER" id="PTHR47784">
    <property type="entry name" value="STEROL UPTAKE CONTROL PROTEIN 2"/>
    <property type="match status" value="1"/>
</dbReference>
<evidence type="ECO:0000313" key="6">
    <source>
        <dbReference type="Proteomes" id="UP000076584"/>
    </source>
</evidence>
<proteinExistence type="predicted"/>
<comment type="caution">
    <text evidence="5">The sequence shown here is derived from an EMBL/GenBank/DDBJ whole genome shotgun (WGS) entry which is preliminary data.</text>
</comment>
<feature type="region of interest" description="Disordered" evidence="2">
    <location>
        <begin position="49"/>
        <end position="97"/>
    </location>
</feature>
<name>A0A166WHC1_COLIC</name>
<dbReference type="Gene3D" id="4.10.240.10">
    <property type="entry name" value="Zn(2)-C6 fungal-type DNA-binding domain"/>
    <property type="match status" value="1"/>
</dbReference>
<dbReference type="GO" id="GO:0008270">
    <property type="term" value="F:zinc ion binding"/>
    <property type="evidence" value="ECO:0007669"/>
    <property type="project" value="InterPro"/>
</dbReference>
<evidence type="ECO:0000256" key="1">
    <source>
        <dbReference type="ARBA" id="ARBA00023242"/>
    </source>
</evidence>
<sequence length="431" mass="48128">MKQLGYKKSRNGCLRCKQRRIKCDEKMPCGACIRHSLLCSREITGAASDRSSEAPAQSPKGIVEQNTKQSGSQGSATGSVKGHRSTPSPTVQASPPLHPDPFNCFSRFLVDLNKSKAASDRILDLELMHHYTAVSYRSFSPCPAVHRLFQYDVPKEALSYPFLLHQILAFSAYHLAYLQPKCRHTYLVQANQHQNDAINRMRRTLSIGISSINCHALFASSVFVTFSAFAAYPSHEKYHLSFSPIKSILNIFNLIVGMRVVLRESNEDLRKGFMHPVFARAPSDGPSATDASLQPLFEQLPGLSSRLRDVFTMEDDEENEVIISAVTAMCECINQVSSSNVISAPASMRALMLWPVMTSSNYHDMVSQHHPAALVVLAYYCVIIHVSEPSHWYLEGWAEALTSVISEQLVVAPWSELIIWPRTVIRVESCQ</sequence>
<accession>A0A166WHC1</accession>
<reference evidence="5 6" key="1">
    <citation type="submission" date="2015-06" db="EMBL/GenBank/DDBJ databases">
        <title>Survival trade-offs in plant roots during colonization by closely related pathogenic and mutualistic fungi.</title>
        <authorList>
            <person name="Hacquard S."/>
            <person name="Kracher B."/>
            <person name="Hiruma K."/>
            <person name="Weinman A."/>
            <person name="Muench P."/>
            <person name="Garrido Oter R."/>
            <person name="Ver Loren van Themaat E."/>
            <person name="Dallerey J.-F."/>
            <person name="Damm U."/>
            <person name="Henrissat B."/>
            <person name="Lespinet O."/>
            <person name="Thon M."/>
            <person name="Kemen E."/>
            <person name="McHardy A.C."/>
            <person name="Schulze-Lefert P."/>
            <person name="O'Connell R.J."/>
        </authorList>
    </citation>
    <scope>NUCLEOTIDE SEQUENCE [LARGE SCALE GENOMIC DNA]</scope>
    <source>
        <strain evidence="5 6">MAFF 238704</strain>
    </source>
</reference>
<dbReference type="CDD" id="cd00067">
    <property type="entry name" value="GAL4"/>
    <property type="match status" value="1"/>
</dbReference>
<organism evidence="5 6">
    <name type="scientific">Colletotrichum incanum</name>
    <name type="common">Soybean anthracnose fungus</name>
    <dbReference type="NCBI Taxonomy" id="1573173"/>
    <lineage>
        <taxon>Eukaryota</taxon>
        <taxon>Fungi</taxon>
        <taxon>Dikarya</taxon>
        <taxon>Ascomycota</taxon>
        <taxon>Pezizomycotina</taxon>
        <taxon>Sordariomycetes</taxon>
        <taxon>Hypocreomycetidae</taxon>
        <taxon>Glomerellales</taxon>
        <taxon>Glomerellaceae</taxon>
        <taxon>Colletotrichum</taxon>
        <taxon>Colletotrichum spaethianum species complex</taxon>
    </lineage>
</organism>
<dbReference type="InterPro" id="IPR036864">
    <property type="entry name" value="Zn2-C6_fun-type_DNA-bd_sf"/>
</dbReference>
<keyword evidence="3" id="KW-0472">Membrane</keyword>
<feature type="domain" description="Zn(2)-C6 fungal-type" evidence="4">
    <location>
        <begin position="12"/>
        <end position="41"/>
    </location>
</feature>
<keyword evidence="6" id="KW-1185">Reference proteome</keyword>
<feature type="compositionally biased region" description="Polar residues" evidence="2">
    <location>
        <begin position="64"/>
        <end position="78"/>
    </location>
</feature>
<dbReference type="PROSITE" id="PS50048">
    <property type="entry name" value="ZN2_CY6_FUNGAL_2"/>
    <property type="match status" value="1"/>
</dbReference>
<dbReference type="AlphaFoldDB" id="A0A166WHC1"/>
<dbReference type="InterPro" id="IPR021858">
    <property type="entry name" value="Fun_TF"/>
</dbReference>
<dbReference type="GO" id="GO:0001228">
    <property type="term" value="F:DNA-binding transcription activator activity, RNA polymerase II-specific"/>
    <property type="evidence" value="ECO:0007669"/>
    <property type="project" value="TreeGrafter"/>
</dbReference>
<dbReference type="SMART" id="SM00066">
    <property type="entry name" value="GAL4"/>
    <property type="match status" value="1"/>
</dbReference>
<dbReference type="Pfam" id="PF00172">
    <property type="entry name" value="Zn_clus"/>
    <property type="match status" value="1"/>
</dbReference>
<evidence type="ECO:0000313" key="5">
    <source>
        <dbReference type="EMBL" id="KZL75668.1"/>
    </source>
</evidence>